<accession>A0A1G7YN94</accession>
<dbReference type="PANTHER" id="PTHR33336:SF15">
    <property type="entry name" value="ABM DOMAIN-CONTAINING PROTEIN"/>
    <property type="match status" value="1"/>
</dbReference>
<organism evidence="2 3">
    <name type="scientific">Microbacterium pygmaeum</name>
    <dbReference type="NCBI Taxonomy" id="370764"/>
    <lineage>
        <taxon>Bacteria</taxon>
        <taxon>Bacillati</taxon>
        <taxon>Actinomycetota</taxon>
        <taxon>Actinomycetes</taxon>
        <taxon>Micrococcales</taxon>
        <taxon>Microbacteriaceae</taxon>
        <taxon>Microbacterium</taxon>
    </lineage>
</organism>
<dbReference type="Gene3D" id="3.30.70.100">
    <property type="match status" value="1"/>
</dbReference>
<dbReference type="PANTHER" id="PTHR33336">
    <property type="entry name" value="QUINOL MONOOXYGENASE YGIN-RELATED"/>
    <property type="match status" value="1"/>
</dbReference>
<evidence type="ECO:0000313" key="3">
    <source>
        <dbReference type="Proteomes" id="UP000199009"/>
    </source>
</evidence>
<reference evidence="2 3" key="1">
    <citation type="submission" date="2016-10" db="EMBL/GenBank/DDBJ databases">
        <authorList>
            <person name="de Groot N.N."/>
        </authorList>
    </citation>
    <scope>NUCLEOTIDE SEQUENCE [LARGE SCALE GENOMIC DNA]</scope>
    <source>
        <strain evidence="2 3">DSM 23142</strain>
    </source>
</reference>
<dbReference type="GO" id="GO:0004497">
    <property type="term" value="F:monooxygenase activity"/>
    <property type="evidence" value="ECO:0007669"/>
    <property type="project" value="UniProtKB-KW"/>
</dbReference>
<dbReference type="Pfam" id="PF03992">
    <property type="entry name" value="ABM"/>
    <property type="match status" value="1"/>
</dbReference>
<dbReference type="Proteomes" id="UP000199009">
    <property type="component" value="Chromosome I"/>
</dbReference>
<name>A0A1G7YN94_9MICO</name>
<dbReference type="InterPro" id="IPR007138">
    <property type="entry name" value="ABM_dom"/>
</dbReference>
<keyword evidence="2" id="KW-0560">Oxidoreductase</keyword>
<dbReference type="PROSITE" id="PS51725">
    <property type="entry name" value="ABM"/>
    <property type="match status" value="1"/>
</dbReference>
<dbReference type="InterPro" id="IPR050744">
    <property type="entry name" value="AI-2_Isomerase_LsrG"/>
</dbReference>
<evidence type="ECO:0000259" key="1">
    <source>
        <dbReference type="PROSITE" id="PS51725"/>
    </source>
</evidence>
<dbReference type="OrthoDB" id="8452260at2"/>
<dbReference type="AlphaFoldDB" id="A0A1G7YN94"/>
<dbReference type="SUPFAM" id="SSF54909">
    <property type="entry name" value="Dimeric alpha+beta barrel"/>
    <property type="match status" value="1"/>
</dbReference>
<gene>
    <name evidence="2" type="ORF">SAMN04489810_1807</name>
</gene>
<feature type="domain" description="ABM" evidence="1">
    <location>
        <begin position="3"/>
        <end position="93"/>
    </location>
</feature>
<keyword evidence="2" id="KW-0503">Monooxygenase</keyword>
<proteinExistence type="predicted"/>
<protein>
    <submittedName>
        <fullName evidence="2">Quinol monooxygenase YgiN</fullName>
    </submittedName>
</protein>
<keyword evidence="3" id="KW-1185">Reference proteome</keyword>
<evidence type="ECO:0000313" key="2">
    <source>
        <dbReference type="EMBL" id="SDG97844.1"/>
    </source>
</evidence>
<dbReference type="InterPro" id="IPR011008">
    <property type="entry name" value="Dimeric_a/b-barrel"/>
</dbReference>
<dbReference type="STRING" id="370764.SAMN04489810_1807"/>
<dbReference type="EMBL" id="LT629692">
    <property type="protein sequence ID" value="SDG97844.1"/>
    <property type="molecule type" value="Genomic_DNA"/>
</dbReference>
<dbReference type="RefSeq" id="WP_091488909.1">
    <property type="nucleotide sequence ID" value="NZ_LT629692.1"/>
</dbReference>
<sequence length="98" mass="11127">MPSTLIARYYVQPGKTDIVEQALGRMAQAVAADEPACLLYNANVSVDDPNIYCLYEVYEDEDALVAHRETAHFKEIIEGIVVPVLEKREREVYRRILG</sequence>